<keyword evidence="2" id="KW-0238">DNA-binding</keyword>
<dbReference type="RefSeq" id="WP_088149639.1">
    <property type="nucleotide sequence ID" value="NZ_NHON01000004.1"/>
</dbReference>
<accession>A0A211ZT87</accession>
<dbReference type="InterPro" id="IPR036388">
    <property type="entry name" value="WH-like_DNA-bd_sf"/>
</dbReference>
<dbReference type="Proteomes" id="UP000196655">
    <property type="component" value="Unassembled WGS sequence"/>
</dbReference>
<dbReference type="EMBL" id="NHON01000004">
    <property type="protein sequence ID" value="OWJ68502.1"/>
    <property type="molecule type" value="Genomic_DNA"/>
</dbReference>
<dbReference type="GO" id="GO:0003700">
    <property type="term" value="F:DNA-binding transcription factor activity"/>
    <property type="evidence" value="ECO:0007669"/>
    <property type="project" value="InterPro"/>
</dbReference>
<dbReference type="STRING" id="1122125.GCA_000423185_06751"/>
<proteinExistence type="predicted"/>
<dbReference type="OrthoDB" id="7260290at2"/>
<evidence type="ECO:0000259" key="5">
    <source>
        <dbReference type="PROSITE" id="PS50949"/>
    </source>
</evidence>
<dbReference type="InterPro" id="IPR000524">
    <property type="entry name" value="Tscrpt_reg_HTH_GntR"/>
</dbReference>
<evidence type="ECO:0000313" key="7">
    <source>
        <dbReference type="Proteomes" id="UP000196655"/>
    </source>
</evidence>
<dbReference type="PANTHER" id="PTHR43537">
    <property type="entry name" value="TRANSCRIPTIONAL REGULATOR, GNTR FAMILY"/>
    <property type="match status" value="1"/>
</dbReference>
<dbReference type="InterPro" id="IPR036390">
    <property type="entry name" value="WH_DNA-bd_sf"/>
</dbReference>
<organism evidence="6 7">
    <name type="scientific">Inquilinus limosus</name>
    <dbReference type="NCBI Taxonomy" id="171674"/>
    <lineage>
        <taxon>Bacteria</taxon>
        <taxon>Pseudomonadati</taxon>
        <taxon>Pseudomonadota</taxon>
        <taxon>Alphaproteobacteria</taxon>
        <taxon>Rhodospirillales</taxon>
        <taxon>Rhodospirillaceae</taxon>
        <taxon>Inquilinus</taxon>
    </lineage>
</organism>
<feature type="region of interest" description="Disordered" evidence="4">
    <location>
        <begin position="231"/>
        <end position="263"/>
    </location>
</feature>
<dbReference type="Pfam" id="PF00392">
    <property type="entry name" value="GntR"/>
    <property type="match status" value="1"/>
</dbReference>
<keyword evidence="1" id="KW-0805">Transcription regulation</keyword>
<reference evidence="7" key="1">
    <citation type="submission" date="2017-05" db="EMBL/GenBank/DDBJ databases">
        <authorList>
            <person name="Macchi M."/>
            <person name="Festa S."/>
            <person name="Coppotelli B.M."/>
            <person name="Morelli I.S."/>
        </authorList>
    </citation>
    <scope>NUCLEOTIDE SEQUENCE [LARGE SCALE GENOMIC DNA]</scope>
    <source>
        <strain evidence="7">I</strain>
    </source>
</reference>
<dbReference type="PANTHER" id="PTHR43537:SF5">
    <property type="entry name" value="UXU OPERON TRANSCRIPTIONAL REGULATOR"/>
    <property type="match status" value="1"/>
</dbReference>
<keyword evidence="7" id="KW-1185">Reference proteome</keyword>
<dbReference type="SUPFAM" id="SSF46785">
    <property type="entry name" value="Winged helix' DNA-binding domain"/>
    <property type="match status" value="1"/>
</dbReference>
<sequence>MYDHSSPFALARTPGAEPKSAFALKRLRRAVIECELRPGTDCSEPDLARCFGLGRAAVRTALTTLAAEGLVAVEPRRGWRVAPVTGALIGDVIRARQALEPGLAELRLTADAAAGLTALTRMGMALQGREDRQALVTLRAADRQILDRLAALAGGLVGRWLDEAWNQADRIAAFFDLAGRHHRPPGREALVAALAAGDAAAARHEITAALTAFQDFATAALLSLPSSLEVAGAKQDRRRRQTGPDATTPQARPHRPHQQGDIT</sequence>
<dbReference type="GO" id="GO:0003677">
    <property type="term" value="F:DNA binding"/>
    <property type="evidence" value="ECO:0007669"/>
    <property type="project" value="UniProtKB-KW"/>
</dbReference>
<feature type="domain" description="HTH gntR-type" evidence="5">
    <location>
        <begin position="17"/>
        <end position="84"/>
    </location>
</feature>
<evidence type="ECO:0000256" key="2">
    <source>
        <dbReference type="ARBA" id="ARBA00023125"/>
    </source>
</evidence>
<evidence type="ECO:0000313" key="6">
    <source>
        <dbReference type="EMBL" id="OWJ68502.1"/>
    </source>
</evidence>
<gene>
    <name evidence="6" type="ORF">BWR60_03595</name>
</gene>
<name>A0A211ZT87_9PROT</name>
<dbReference type="Gene3D" id="1.10.10.10">
    <property type="entry name" value="Winged helix-like DNA-binding domain superfamily/Winged helix DNA-binding domain"/>
    <property type="match status" value="1"/>
</dbReference>
<dbReference type="AlphaFoldDB" id="A0A211ZT87"/>
<evidence type="ECO:0000256" key="3">
    <source>
        <dbReference type="ARBA" id="ARBA00023163"/>
    </source>
</evidence>
<comment type="caution">
    <text evidence="6">The sequence shown here is derived from an EMBL/GenBank/DDBJ whole genome shotgun (WGS) entry which is preliminary data.</text>
</comment>
<keyword evidence="3" id="KW-0804">Transcription</keyword>
<dbReference type="SMART" id="SM00345">
    <property type="entry name" value="HTH_GNTR"/>
    <property type="match status" value="1"/>
</dbReference>
<dbReference type="PROSITE" id="PS50949">
    <property type="entry name" value="HTH_GNTR"/>
    <property type="match status" value="1"/>
</dbReference>
<evidence type="ECO:0000256" key="1">
    <source>
        <dbReference type="ARBA" id="ARBA00023015"/>
    </source>
</evidence>
<evidence type="ECO:0000256" key="4">
    <source>
        <dbReference type="SAM" id="MobiDB-lite"/>
    </source>
</evidence>
<protein>
    <recommendedName>
        <fullName evidence="5">HTH gntR-type domain-containing protein</fullName>
    </recommendedName>
</protein>